<feature type="domain" description="RNase H type-1" evidence="2">
    <location>
        <begin position="556"/>
        <end position="705"/>
    </location>
</feature>
<dbReference type="Pfam" id="PF03184">
    <property type="entry name" value="DDE_1"/>
    <property type="match status" value="1"/>
</dbReference>
<reference evidence="4" key="1">
    <citation type="submission" date="2022-12" db="EMBL/GenBank/DDBJ databases">
        <authorList>
            <person name="Petersen C."/>
        </authorList>
    </citation>
    <scope>NUCLEOTIDE SEQUENCE</scope>
    <source>
        <strain evidence="4">IBT 15544</strain>
    </source>
</reference>
<evidence type="ECO:0000259" key="2">
    <source>
        <dbReference type="PROSITE" id="PS50879"/>
    </source>
</evidence>
<dbReference type="InterPro" id="IPR036397">
    <property type="entry name" value="RNaseH_sf"/>
</dbReference>
<dbReference type="InterPro" id="IPR006600">
    <property type="entry name" value="HTH_CenpB_DNA-bd_dom"/>
</dbReference>
<dbReference type="InterPro" id="IPR004875">
    <property type="entry name" value="DDE_SF_endonuclease_dom"/>
</dbReference>
<keyword evidence="1" id="KW-0238">DNA-binding</keyword>
<proteinExistence type="predicted"/>
<dbReference type="InterPro" id="IPR002156">
    <property type="entry name" value="RNaseH_domain"/>
</dbReference>
<reference evidence="4" key="2">
    <citation type="journal article" date="2023" name="IMA Fungus">
        <title>Comparative genomic study of the Penicillium genus elucidates a diverse pangenome and 15 lateral gene transfer events.</title>
        <authorList>
            <person name="Petersen C."/>
            <person name="Sorensen T."/>
            <person name="Nielsen M.R."/>
            <person name="Sondergaard T.E."/>
            <person name="Sorensen J.L."/>
            <person name="Fitzpatrick D.A."/>
            <person name="Frisvad J.C."/>
            <person name="Nielsen K.L."/>
        </authorList>
    </citation>
    <scope>NUCLEOTIDE SEQUENCE</scope>
    <source>
        <strain evidence="4">IBT 15544</strain>
    </source>
</reference>
<dbReference type="GO" id="GO:0004523">
    <property type="term" value="F:RNA-DNA hybrid ribonuclease activity"/>
    <property type="evidence" value="ECO:0007669"/>
    <property type="project" value="InterPro"/>
</dbReference>
<dbReference type="PROSITE" id="PS51253">
    <property type="entry name" value="HTH_CENPB"/>
    <property type="match status" value="1"/>
</dbReference>
<evidence type="ECO:0008006" key="6">
    <source>
        <dbReference type="Google" id="ProtNLM"/>
    </source>
</evidence>
<dbReference type="GeneID" id="83176351"/>
<dbReference type="SUPFAM" id="SSF53098">
    <property type="entry name" value="Ribonuclease H-like"/>
    <property type="match status" value="1"/>
</dbReference>
<evidence type="ECO:0000313" key="4">
    <source>
        <dbReference type="EMBL" id="KAJ5215581.1"/>
    </source>
</evidence>
<feature type="domain" description="HTH CENPB-type" evidence="3">
    <location>
        <begin position="53"/>
        <end position="124"/>
    </location>
</feature>
<dbReference type="PANTHER" id="PTHR19303:SF74">
    <property type="entry name" value="POGO TRANSPOSABLE ELEMENT WITH KRAB DOMAIN"/>
    <property type="match status" value="1"/>
</dbReference>
<dbReference type="GO" id="GO:0003677">
    <property type="term" value="F:DNA binding"/>
    <property type="evidence" value="ECO:0007669"/>
    <property type="project" value="UniProtKB-KW"/>
</dbReference>
<dbReference type="AlphaFoldDB" id="A0A9W9N9C8"/>
<dbReference type="PANTHER" id="PTHR19303">
    <property type="entry name" value="TRANSPOSON"/>
    <property type="match status" value="1"/>
</dbReference>
<dbReference type="OrthoDB" id="4510550at2759"/>
<gene>
    <name evidence="4" type="ORF">N7498_001988</name>
</gene>
<dbReference type="InterPro" id="IPR050863">
    <property type="entry name" value="CenT-Element_Derived"/>
</dbReference>
<accession>A0A9W9N9C8</accession>
<organism evidence="4 5">
    <name type="scientific">Penicillium cinerascens</name>
    <dbReference type="NCBI Taxonomy" id="70096"/>
    <lineage>
        <taxon>Eukaryota</taxon>
        <taxon>Fungi</taxon>
        <taxon>Dikarya</taxon>
        <taxon>Ascomycota</taxon>
        <taxon>Pezizomycotina</taxon>
        <taxon>Eurotiomycetes</taxon>
        <taxon>Eurotiomycetidae</taxon>
        <taxon>Eurotiales</taxon>
        <taxon>Aspergillaceae</taxon>
        <taxon>Penicillium</taxon>
    </lineage>
</organism>
<dbReference type="CDD" id="cd09276">
    <property type="entry name" value="Rnase_HI_RT_non_LTR"/>
    <property type="match status" value="1"/>
</dbReference>
<sequence>MPANNKQTEASIEQAIEKLQQQENPNLSAIAREFDVPYSRLRARWKGRKSLFSRPSHGQRFDSAQEKALCSWIDYNDGLGLSLKRAQILRAATSILKLSDASAPPLGEKWLKRWLKRHPQYRIRRRKSLDIERKRAHDVNLIREWFTRLRAAIDSHGIQPSDIYNFDETGFQLGVGRDQWIITREPRRKIVAGVYTNREYVTVVEAISTDGFIIPPLIILSAQQIQYRWFHDLNQDERIAVTDTGYTNDQLTYQWIQHFEKATRARMRGNWRMLICDGFGSHLTFEMVKFCEENGILLFFLPPHTSHLLQPLDVGVVNVYKHHHSEAIERATLTGCSKFTKQDFLAAINSIRAKTFKFSTIQLGFRLSGIWPINPEIVCEKLVEYDHATLPSAPSTPSSHSTNSTSFSTPKTIEKIRIVERRFSRISNDIEASQNLMRKLSKGAQACLYELEELRREKEMTQAATAARHARYAWGKGQPVVSLLMLDKTTPGELVPWVKAFLSNRSTRIRMPEGVSDRISTPTEIPQGSPISPILYLIYNADLIENCGNGVTSNGWVDDVCFMATGDSERETLKKLRAACRKADQWARTHASVVDPKKMGDDDTSTVYAAELHAIEMALALVLESKEPWAEQAVSGLVIFADSQAALKALRRPRMPSGQVYLAGCLDLIRQLEAKDIQIELRWIPAHQGVIGNQIVDSTQKKPPGHIRLAAAVKRRVRYEAKIEWERAWAKETTSRSTRRLIEALTKKTLEYWSGLRKATASVLMQLRTGRSSRCDCDLGNQTVIHVLLECPLHQDERDSMRSALSDQGIALRRHELLTRPEARTIVAEYMVKTGLLGQFQALDPTALGVEAGGEKE</sequence>
<dbReference type="Gene3D" id="3.30.420.10">
    <property type="entry name" value="Ribonuclease H-like superfamily/Ribonuclease H"/>
    <property type="match status" value="2"/>
</dbReference>
<evidence type="ECO:0000256" key="1">
    <source>
        <dbReference type="ARBA" id="ARBA00023125"/>
    </source>
</evidence>
<dbReference type="GO" id="GO:0005634">
    <property type="term" value="C:nucleus"/>
    <property type="evidence" value="ECO:0007669"/>
    <property type="project" value="TreeGrafter"/>
</dbReference>
<protein>
    <recommendedName>
        <fullName evidence="6">HTH CENPB-type domain-containing protein</fullName>
    </recommendedName>
</protein>
<evidence type="ECO:0000313" key="5">
    <source>
        <dbReference type="Proteomes" id="UP001150904"/>
    </source>
</evidence>
<comment type="caution">
    <text evidence="4">The sequence shown here is derived from an EMBL/GenBank/DDBJ whole genome shotgun (WGS) entry which is preliminary data.</text>
</comment>
<dbReference type="SMART" id="SM00674">
    <property type="entry name" value="CENPB"/>
    <property type="match status" value="1"/>
</dbReference>
<evidence type="ECO:0000259" key="3">
    <source>
        <dbReference type="PROSITE" id="PS51253"/>
    </source>
</evidence>
<dbReference type="PROSITE" id="PS50879">
    <property type="entry name" value="RNASE_H_1"/>
    <property type="match status" value="1"/>
</dbReference>
<dbReference type="RefSeq" id="XP_058311394.1">
    <property type="nucleotide sequence ID" value="XM_058449050.1"/>
</dbReference>
<dbReference type="Pfam" id="PF03221">
    <property type="entry name" value="HTH_Tnp_Tc5"/>
    <property type="match status" value="1"/>
</dbReference>
<dbReference type="EMBL" id="JAPQKR010000005">
    <property type="protein sequence ID" value="KAJ5215581.1"/>
    <property type="molecule type" value="Genomic_DNA"/>
</dbReference>
<dbReference type="Proteomes" id="UP001150904">
    <property type="component" value="Unassembled WGS sequence"/>
</dbReference>
<name>A0A9W9N9C8_9EURO</name>
<keyword evidence="5" id="KW-1185">Reference proteome</keyword>
<dbReference type="InterPro" id="IPR012337">
    <property type="entry name" value="RNaseH-like_sf"/>
</dbReference>